<name>A0AA40CFB0_9PEZI</name>
<accession>A0AA40CFB0</accession>
<feature type="region of interest" description="Disordered" evidence="2">
    <location>
        <begin position="592"/>
        <end position="611"/>
    </location>
</feature>
<dbReference type="Pfam" id="PF00144">
    <property type="entry name" value="Beta-lactamase"/>
    <property type="match status" value="1"/>
</dbReference>
<comment type="similarity">
    <text evidence="1">Belongs to the peptidase S12 family.</text>
</comment>
<feature type="transmembrane region" description="Helical" evidence="3">
    <location>
        <begin position="20"/>
        <end position="40"/>
    </location>
</feature>
<proteinExistence type="inferred from homology"/>
<reference evidence="5" key="1">
    <citation type="submission" date="2023-06" db="EMBL/GenBank/DDBJ databases">
        <title>Genome-scale phylogeny and comparative genomics of the fungal order Sordariales.</title>
        <authorList>
            <consortium name="Lawrence Berkeley National Laboratory"/>
            <person name="Hensen N."/>
            <person name="Bonometti L."/>
            <person name="Westerberg I."/>
            <person name="Brannstrom I.O."/>
            <person name="Guillou S."/>
            <person name="Cros-Aarteil S."/>
            <person name="Calhoun S."/>
            <person name="Haridas S."/>
            <person name="Kuo A."/>
            <person name="Mondo S."/>
            <person name="Pangilinan J."/>
            <person name="Riley R."/>
            <person name="LaButti K."/>
            <person name="Andreopoulos B."/>
            <person name="Lipzen A."/>
            <person name="Chen C."/>
            <person name="Yanf M."/>
            <person name="Daum C."/>
            <person name="Ng V."/>
            <person name="Clum A."/>
            <person name="Steindorff A."/>
            <person name="Ohm R."/>
            <person name="Martin F."/>
            <person name="Silar P."/>
            <person name="Natvig D."/>
            <person name="Lalanne C."/>
            <person name="Gautier V."/>
            <person name="Ament-velasquez S.L."/>
            <person name="Kruys A."/>
            <person name="Hutchinson M.I."/>
            <person name="Powell A.J."/>
            <person name="Barry K."/>
            <person name="Miller A.N."/>
            <person name="Grigoriev I.V."/>
            <person name="Debuchy R."/>
            <person name="Gladieux P."/>
            <person name="Thoren M.H."/>
            <person name="Johannesson H."/>
        </authorList>
    </citation>
    <scope>NUCLEOTIDE SEQUENCE</scope>
    <source>
        <strain evidence="5">SMH3391-2</strain>
    </source>
</reference>
<dbReference type="PANTHER" id="PTHR46825:SF14">
    <property type="entry name" value="BETA-LACTAMASE-RELATED DOMAIN-CONTAINING PROTEIN"/>
    <property type="match status" value="1"/>
</dbReference>
<keyword evidence="6" id="KW-1185">Reference proteome</keyword>
<gene>
    <name evidence="5" type="ORF">B0T17DRAFT_69551</name>
</gene>
<comment type="caution">
    <text evidence="5">The sequence shown here is derived from an EMBL/GenBank/DDBJ whole genome shotgun (WGS) entry which is preliminary data.</text>
</comment>
<dbReference type="AlphaFoldDB" id="A0AA40CFB0"/>
<organism evidence="5 6">
    <name type="scientific">Bombardia bombarda</name>
    <dbReference type="NCBI Taxonomy" id="252184"/>
    <lineage>
        <taxon>Eukaryota</taxon>
        <taxon>Fungi</taxon>
        <taxon>Dikarya</taxon>
        <taxon>Ascomycota</taxon>
        <taxon>Pezizomycotina</taxon>
        <taxon>Sordariomycetes</taxon>
        <taxon>Sordariomycetidae</taxon>
        <taxon>Sordariales</taxon>
        <taxon>Lasiosphaeriaceae</taxon>
        <taxon>Bombardia</taxon>
    </lineage>
</organism>
<dbReference type="EMBL" id="JAULSR010000001">
    <property type="protein sequence ID" value="KAK0636140.1"/>
    <property type="molecule type" value="Genomic_DNA"/>
</dbReference>
<evidence type="ECO:0000313" key="6">
    <source>
        <dbReference type="Proteomes" id="UP001174934"/>
    </source>
</evidence>
<evidence type="ECO:0000256" key="1">
    <source>
        <dbReference type="ARBA" id="ARBA00038215"/>
    </source>
</evidence>
<keyword evidence="3" id="KW-0472">Membrane</keyword>
<evidence type="ECO:0000256" key="3">
    <source>
        <dbReference type="SAM" id="Phobius"/>
    </source>
</evidence>
<dbReference type="Proteomes" id="UP001174934">
    <property type="component" value="Unassembled WGS sequence"/>
</dbReference>
<evidence type="ECO:0000256" key="2">
    <source>
        <dbReference type="SAM" id="MobiDB-lite"/>
    </source>
</evidence>
<keyword evidence="3" id="KW-1133">Transmembrane helix</keyword>
<sequence length="611" mass="67431">MHPSTPSATVCSASARLAMANPAIILTTLGIVMMSCYGLLTWPGWPRGRPWGRSETVDERLHRVTDRSVLPICEISGVAGMSVGILHRGKVIFRENLGLRKAGGDVAPDSTTIYNIGSLTKAFSAVALTNLLDEHPNITLDTPVDEILPDYVPRDERLRSQVSLGDFLSHCSGLLGDMSYAVQGQFECLLPKSQLLPTVSRLPTMAPLRREWSYNNWGYAIAGAVIEKLSGESYATFLEKSVLRPLGLEHTTSQPNFGPDDNFADAHISLCNATALPISRRYFFKDTFFEPAGGIYSSVNDMMKWAKAVLSADRASSQGPLRHIPALISNQIPLDQPSREFRFYGMGWIRTQLPGVVGLQGDNPEFIPIEELPILGSGAPAMTIYYHQGSAPGYYSALFLFPETESAIVVLTNSIPLNDAADWIAQTYISALFDFPNPADYVALAKESRNQKVADFDQIQLTLNKTRRHHQGEVPRLPLASYAGSYANDGDDFLVDIRQHPQINTSLLLRFQGKETQAYELRHLRGDAFEWGLTCEESAQHARLPILDPKYYEVHFEFESNAPDGGQSPTSLTWAAITGVIPDGLRMHRLSRAESENKSGKTKHGKQAPLN</sequence>
<keyword evidence="3" id="KW-0812">Transmembrane</keyword>
<dbReference type="InterPro" id="IPR001466">
    <property type="entry name" value="Beta-lactam-related"/>
</dbReference>
<protein>
    <submittedName>
        <fullName evidence="5">Beta-lactamase/transpeptidase-like protein</fullName>
    </submittedName>
</protein>
<dbReference type="SUPFAM" id="SSF56601">
    <property type="entry name" value="beta-lactamase/transpeptidase-like"/>
    <property type="match status" value="1"/>
</dbReference>
<dbReference type="PANTHER" id="PTHR46825">
    <property type="entry name" value="D-ALANYL-D-ALANINE-CARBOXYPEPTIDASE/ENDOPEPTIDASE AMPH"/>
    <property type="match status" value="1"/>
</dbReference>
<dbReference type="Gene3D" id="3.40.710.10">
    <property type="entry name" value="DD-peptidase/beta-lactamase superfamily"/>
    <property type="match status" value="1"/>
</dbReference>
<evidence type="ECO:0000259" key="4">
    <source>
        <dbReference type="Pfam" id="PF00144"/>
    </source>
</evidence>
<dbReference type="InterPro" id="IPR050491">
    <property type="entry name" value="AmpC-like"/>
</dbReference>
<feature type="domain" description="Beta-lactamase-related" evidence="4">
    <location>
        <begin position="77"/>
        <end position="417"/>
    </location>
</feature>
<evidence type="ECO:0000313" key="5">
    <source>
        <dbReference type="EMBL" id="KAK0636140.1"/>
    </source>
</evidence>
<dbReference type="InterPro" id="IPR012338">
    <property type="entry name" value="Beta-lactam/transpept-like"/>
</dbReference>
<feature type="compositionally biased region" description="Basic residues" evidence="2">
    <location>
        <begin position="600"/>
        <end position="611"/>
    </location>
</feature>